<gene>
    <name evidence="1" type="ORF">FSZ31_02740</name>
</gene>
<proteinExistence type="predicted"/>
<protein>
    <submittedName>
        <fullName evidence="1">Uncharacterized protein</fullName>
    </submittedName>
</protein>
<dbReference type="Proteomes" id="UP000321129">
    <property type="component" value="Unassembled WGS sequence"/>
</dbReference>
<comment type="caution">
    <text evidence="1">The sequence shown here is derived from an EMBL/GenBank/DDBJ whole genome shotgun (WGS) entry which is preliminary data.</text>
</comment>
<keyword evidence="2" id="KW-1185">Reference proteome</keyword>
<dbReference type="EMBL" id="VOPY01000001">
    <property type="protein sequence ID" value="TXC73673.1"/>
    <property type="molecule type" value="Genomic_DNA"/>
</dbReference>
<dbReference type="AlphaFoldDB" id="A0A5C6UKN6"/>
<organism evidence="1 2">
    <name type="scientific">Flavisphingopyxis soli</name>
    <dbReference type="NCBI Taxonomy" id="2601267"/>
    <lineage>
        <taxon>Bacteria</taxon>
        <taxon>Pseudomonadati</taxon>
        <taxon>Pseudomonadota</taxon>
        <taxon>Alphaproteobacteria</taxon>
        <taxon>Sphingomonadales</taxon>
        <taxon>Sphingopyxidaceae</taxon>
        <taxon>Flavisphingopyxis</taxon>
    </lineage>
</organism>
<dbReference type="OrthoDB" id="7585591at2"/>
<evidence type="ECO:0000313" key="1">
    <source>
        <dbReference type="EMBL" id="TXC73673.1"/>
    </source>
</evidence>
<dbReference type="RefSeq" id="WP_147121509.1">
    <property type="nucleotide sequence ID" value="NZ_VOPY01000001.1"/>
</dbReference>
<accession>A0A5C6UKN6</accession>
<name>A0A5C6UKN6_9SPHN</name>
<evidence type="ECO:0000313" key="2">
    <source>
        <dbReference type="Proteomes" id="UP000321129"/>
    </source>
</evidence>
<sequence length="132" mass="13951">MNLLQIIGSLVAVLAVIAAVKLLGLGRAQLAGPSEACENAEAMVHGFTATDAIVCGEGNGALVAGDKGDFVVLKRLGSYYAARKLLPPISTAERDDTVLHIESGDRYFGRVNLTFPDAASRTAWQQRLEHSA</sequence>
<reference evidence="1 2" key="1">
    <citation type="submission" date="2019-08" db="EMBL/GenBank/DDBJ databases">
        <title>Sphingorhabdus soil sp. nov., isolated from arctic soil.</title>
        <authorList>
            <person name="Liu Y."/>
        </authorList>
    </citation>
    <scope>NUCLEOTIDE SEQUENCE [LARGE SCALE GENOMIC DNA]</scope>
    <source>
        <strain evidence="1 2">D-2Q-5-6</strain>
    </source>
</reference>